<evidence type="ECO:0000256" key="2">
    <source>
        <dbReference type="ARBA" id="ARBA00022475"/>
    </source>
</evidence>
<evidence type="ECO:0000313" key="9">
    <source>
        <dbReference type="RefSeq" id="XP_013397401.1"/>
    </source>
</evidence>
<protein>
    <submittedName>
        <fullName evidence="8 9">Vang-like protein 2-B</fullName>
    </submittedName>
</protein>
<sequence>MYVVKVVRSPDGESRNYSIGQLSIQRTAVWILEQYYRDFPVYNQYLDHIPGSRRANKISNFKFYDVDGVTNPTPHGRSRAILAAAARRRDSSHNDRFYEEQEYERRVRKRRARLLVAAEEAFTHIKRMQDEAGPAIPMDPQEAAQAIFPSMARALQKYLRITRQQPRYSMEGILEHLADCISHDMSPRAFMEKYLTQGAVVHNPKDYKPTQPWVLVCDSLLSRAAEHGTLFNLRQGDVSLLCKVTKIPHFSITEEVINPKNNKFVLRLNSETSV</sequence>
<evidence type="ECO:0000256" key="6">
    <source>
        <dbReference type="ARBA" id="ARBA00025718"/>
    </source>
</evidence>
<reference evidence="8 9" key="1">
    <citation type="submission" date="2025-04" db="UniProtKB">
        <authorList>
            <consortium name="RefSeq"/>
        </authorList>
    </citation>
    <scope>IDENTIFICATION</scope>
    <source>
        <tissue evidence="8 9">Gonads</tissue>
    </source>
</reference>
<proteinExistence type="inferred from homology"/>
<keyword evidence="7" id="KW-1185">Reference proteome</keyword>
<dbReference type="Pfam" id="PF06638">
    <property type="entry name" value="Strabismus"/>
    <property type="match status" value="1"/>
</dbReference>
<evidence type="ECO:0000256" key="3">
    <source>
        <dbReference type="ARBA" id="ARBA00022692"/>
    </source>
</evidence>
<keyword evidence="4" id="KW-1133">Transmembrane helix</keyword>
<evidence type="ECO:0000256" key="5">
    <source>
        <dbReference type="ARBA" id="ARBA00023136"/>
    </source>
</evidence>
<evidence type="ECO:0000313" key="8">
    <source>
        <dbReference type="RefSeq" id="XP_013397400.1"/>
    </source>
</evidence>
<dbReference type="RefSeq" id="XP_013397400.1">
    <property type="nucleotide sequence ID" value="XM_013541946.2"/>
</dbReference>
<dbReference type="Proteomes" id="UP000085678">
    <property type="component" value="Unplaced"/>
</dbReference>
<dbReference type="KEGG" id="lak:106164146"/>
<keyword evidence="5" id="KW-0472">Membrane</keyword>
<comment type="subcellular location">
    <subcellularLocation>
        <location evidence="1">Cell membrane</location>
        <topology evidence="1">Multi-pass membrane protein</topology>
    </subcellularLocation>
</comment>
<evidence type="ECO:0000313" key="7">
    <source>
        <dbReference type="Proteomes" id="UP000085678"/>
    </source>
</evidence>
<keyword evidence="2" id="KW-1003">Cell membrane</keyword>
<evidence type="ECO:0000256" key="4">
    <source>
        <dbReference type="ARBA" id="ARBA00022989"/>
    </source>
</evidence>
<gene>
    <name evidence="9" type="primary">LOC106164146</name>
    <name evidence="8" type="synonym">LOC106164144</name>
</gene>
<keyword evidence="3" id="KW-0812">Transmembrane</keyword>
<accession>A0A1S3IHQ1</accession>
<dbReference type="RefSeq" id="XP_013397401.1">
    <property type="nucleotide sequence ID" value="XM_013541947.1"/>
</dbReference>
<dbReference type="AlphaFoldDB" id="A0A1S3IHQ1"/>
<comment type="similarity">
    <text evidence="6">Belongs to the Vang family.</text>
</comment>
<organism evidence="7 9">
    <name type="scientific">Lingula anatina</name>
    <name type="common">Brachiopod</name>
    <name type="synonym">Lingula unguis</name>
    <dbReference type="NCBI Taxonomy" id="7574"/>
    <lineage>
        <taxon>Eukaryota</taxon>
        <taxon>Metazoa</taxon>
        <taxon>Spiralia</taxon>
        <taxon>Lophotrochozoa</taxon>
        <taxon>Brachiopoda</taxon>
        <taxon>Linguliformea</taxon>
        <taxon>Lingulata</taxon>
        <taxon>Lingulida</taxon>
        <taxon>Linguloidea</taxon>
        <taxon>Lingulidae</taxon>
        <taxon>Lingula</taxon>
    </lineage>
</organism>
<dbReference type="OMA" id="MEGILEH"/>
<dbReference type="GeneID" id="106164144"/>
<dbReference type="GeneID" id="106164146"/>
<dbReference type="STRING" id="7574.A0A1S3IHQ1"/>
<dbReference type="GO" id="GO:0005886">
    <property type="term" value="C:plasma membrane"/>
    <property type="evidence" value="ECO:0007669"/>
    <property type="project" value="UniProtKB-SubCell"/>
</dbReference>
<dbReference type="InterPro" id="IPR009539">
    <property type="entry name" value="VANGL"/>
</dbReference>
<evidence type="ECO:0000256" key="1">
    <source>
        <dbReference type="ARBA" id="ARBA00004651"/>
    </source>
</evidence>
<name>A0A1S3IHQ1_LINAN</name>
<dbReference type="KEGG" id="lak:106164144"/>
<dbReference type="PANTHER" id="PTHR20886">
    <property type="entry name" value="VANG-LIKE PROTEIN"/>
    <property type="match status" value="1"/>
</dbReference>
<dbReference type="OrthoDB" id="8887313at2759"/>